<dbReference type="AlphaFoldDB" id="A0A2H0XBZ6"/>
<dbReference type="GO" id="GO:0004222">
    <property type="term" value="F:metalloendopeptidase activity"/>
    <property type="evidence" value="ECO:0007669"/>
    <property type="project" value="TreeGrafter"/>
</dbReference>
<dbReference type="InterPro" id="IPR018392">
    <property type="entry name" value="LysM"/>
</dbReference>
<dbReference type="Pfam" id="PF01476">
    <property type="entry name" value="LysM"/>
    <property type="match status" value="1"/>
</dbReference>
<sequence length="203" mass="22620">MEVKIIKPFKGEFPISQKFGEAGEWYVKIVGYPHNGMDFAMPTGTPVLACDDGVLSYADNVPDSDGLGINISHEWGLSQYWHLSKLAVKYQEKVVKGQKIAESGATGWATGPHLHFGIKVNGQGLPNMRGWCDPSPFFDKVITTEPPAENNPRSHTVTRGETLWGIAVKYYGKGYLWSRIYEANKKIIKNPNLIYSGQKFLIS</sequence>
<dbReference type="SMART" id="SM00257">
    <property type="entry name" value="LysM"/>
    <property type="match status" value="1"/>
</dbReference>
<dbReference type="Proteomes" id="UP000231252">
    <property type="component" value="Unassembled WGS sequence"/>
</dbReference>
<protein>
    <recommendedName>
        <fullName evidence="1">LysM domain-containing protein</fullName>
    </recommendedName>
</protein>
<dbReference type="CDD" id="cd00118">
    <property type="entry name" value="LysM"/>
    <property type="match status" value="1"/>
</dbReference>
<comment type="caution">
    <text evidence="2">The sequence shown here is derived from an EMBL/GenBank/DDBJ whole genome shotgun (WGS) entry which is preliminary data.</text>
</comment>
<dbReference type="SUPFAM" id="SSF54106">
    <property type="entry name" value="LysM domain"/>
    <property type="match status" value="1"/>
</dbReference>
<dbReference type="InterPro" id="IPR016047">
    <property type="entry name" value="M23ase_b-sheet_dom"/>
</dbReference>
<dbReference type="EMBL" id="PEYU01000048">
    <property type="protein sequence ID" value="PIS22381.1"/>
    <property type="molecule type" value="Genomic_DNA"/>
</dbReference>
<evidence type="ECO:0000259" key="1">
    <source>
        <dbReference type="PROSITE" id="PS51782"/>
    </source>
</evidence>
<dbReference type="InterPro" id="IPR050570">
    <property type="entry name" value="Cell_wall_metabolism_enzyme"/>
</dbReference>
<feature type="domain" description="LysM" evidence="1">
    <location>
        <begin position="153"/>
        <end position="202"/>
    </location>
</feature>
<accession>A0A2H0XBZ6</accession>
<reference evidence="3" key="1">
    <citation type="submission" date="2017-09" db="EMBL/GenBank/DDBJ databases">
        <title>Depth-based differentiation of microbial function through sediment-hosted aquifers and enrichment of novel symbionts in the deep terrestrial subsurface.</title>
        <authorList>
            <person name="Probst A.J."/>
            <person name="Ladd B."/>
            <person name="Jarett J.K."/>
            <person name="Geller-Mcgrath D.E."/>
            <person name="Sieber C.M.K."/>
            <person name="Emerson J.B."/>
            <person name="Anantharaman K."/>
            <person name="Thomas B.C."/>
            <person name="Malmstrom R."/>
            <person name="Stieglmeier M."/>
            <person name="Klingl A."/>
            <person name="Woyke T."/>
            <person name="Ryan C.M."/>
            <person name="Banfield J.F."/>
        </authorList>
    </citation>
    <scope>NUCLEOTIDE SEQUENCE [LARGE SCALE GENOMIC DNA]</scope>
</reference>
<evidence type="ECO:0000313" key="3">
    <source>
        <dbReference type="Proteomes" id="UP000231252"/>
    </source>
</evidence>
<dbReference type="SUPFAM" id="SSF51261">
    <property type="entry name" value="Duplicated hybrid motif"/>
    <property type="match status" value="1"/>
</dbReference>
<gene>
    <name evidence="2" type="ORF">COT50_02155</name>
</gene>
<dbReference type="InterPro" id="IPR036779">
    <property type="entry name" value="LysM_dom_sf"/>
</dbReference>
<dbReference type="Pfam" id="PF01551">
    <property type="entry name" value="Peptidase_M23"/>
    <property type="match status" value="1"/>
</dbReference>
<dbReference type="Gene3D" id="3.10.350.10">
    <property type="entry name" value="LysM domain"/>
    <property type="match status" value="1"/>
</dbReference>
<evidence type="ECO:0000313" key="2">
    <source>
        <dbReference type="EMBL" id="PIS22381.1"/>
    </source>
</evidence>
<name>A0A2H0XBZ6_UNCKA</name>
<proteinExistence type="predicted"/>
<dbReference type="PANTHER" id="PTHR21666:SF270">
    <property type="entry name" value="MUREIN HYDROLASE ACTIVATOR ENVC"/>
    <property type="match status" value="1"/>
</dbReference>
<organism evidence="2 3">
    <name type="scientific">candidate division WWE3 bacterium CG08_land_8_20_14_0_20_41_10</name>
    <dbReference type="NCBI Taxonomy" id="1975085"/>
    <lineage>
        <taxon>Bacteria</taxon>
        <taxon>Katanobacteria</taxon>
    </lineage>
</organism>
<dbReference type="PANTHER" id="PTHR21666">
    <property type="entry name" value="PEPTIDASE-RELATED"/>
    <property type="match status" value="1"/>
</dbReference>
<dbReference type="CDD" id="cd12797">
    <property type="entry name" value="M23_peptidase"/>
    <property type="match status" value="1"/>
</dbReference>
<dbReference type="InterPro" id="IPR011055">
    <property type="entry name" value="Dup_hybrid_motif"/>
</dbReference>
<dbReference type="PROSITE" id="PS51782">
    <property type="entry name" value="LYSM"/>
    <property type="match status" value="1"/>
</dbReference>
<dbReference type="Gene3D" id="2.70.70.10">
    <property type="entry name" value="Glucose Permease (Domain IIA)"/>
    <property type="match status" value="1"/>
</dbReference>